<evidence type="ECO:0000256" key="11">
    <source>
        <dbReference type="ARBA" id="ARBA00042639"/>
    </source>
</evidence>
<dbReference type="NCBIfam" id="NF006960">
    <property type="entry name" value="PRK09437.1"/>
    <property type="match status" value="1"/>
</dbReference>
<dbReference type="GO" id="GO:0005737">
    <property type="term" value="C:cytoplasm"/>
    <property type="evidence" value="ECO:0007669"/>
    <property type="project" value="TreeGrafter"/>
</dbReference>
<dbReference type="RefSeq" id="WP_035247049.1">
    <property type="nucleotide sequence ID" value="NZ_AQQY01000001.1"/>
</dbReference>
<keyword evidence="5" id="KW-0049">Antioxidant</keyword>
<keyword evidence="4" id="KW-0575">Peroxidase</keyword>
<reference evidence="15 16" key="1">
    <citation type="submission" date="2013-04" db="EMBL/GenBank/DDBJ databases">
        <title>Shimia sp. 22II-S11-Z10 Genome Sequencing.</title>
        <authorList>
            <person name="Lai Q."/>
            <person name="Li G."/>
            <person name="Shao Z."/>
        </authorList>
    </citation>
    <scope>NUCLEOTIDE SEQUENCE [LARGE SCALE GENOMIC DNA]</scope>
    <source>
        <strain evidence="16">22II-S11-Z10</strain>
    </source>
</reference>
<dbReference type="AlphaFoldDB" id="A0A058ZR96"/>
<dbReference type="OrthoDB" id="9812811at2"/>
<dbReference type="PATRIC" id="fig|1461693.3.peg.294"/>
<comment type="subunit">
    <text evidence="2">Monomer.</text>
</comment>
<dbReference type="Proteomes" id="UP000024836">
    <property type="component" value="Unassembled WGS sequence"/>
</dbReference>
<evidence type="ECO:0000256" key="5">
    <source>
        <dbReference type="ARBA" id="ARBA00022862"/>
    </source>
</evidence>
<evidence type="ECO:0000256" key="13">
    <source>
        <dbReference type="PIRSR" id="PIRSR000239-1"/>
    </source>
</evidence>
<accession>A0A058ZR96</accession>
<dbReference type="EC" id="1.11.1.24" evidence="3"/>
<dbReference type="PANTHER" id="PTHR42801">
    <property type="entry name" value="THIOREDOXIN-DEPENDENT PEROXIDE REDUCTASE"/>
    <property type="match status" value="1"/>
</dbReference>
<feature type="domain" description="Thioredoxin" evidence="14">
    <location>
        <begin position="2"/>
        <end position="153"/>
    </location>
</feature>
<name>A0A058ZR96_9RHOB</name>
<dbReference type="GO" id="GO:0034599">
    <property type="term" value="P:cellular response to oxidative stress"/>
    <property type="evidence" value="ECO:0007669"/>
    <property type="project" value="TreeGrafter"/>
</dbReference>
<proteinExistence type="inferred from homology"/>
<dbReference type="PIRSF" id="PIRSF000239">
    <property type="entry name" value="AHPC"/>
    <property type="match status" value="1"/>
</dbReference>
<dbReference type="InterPro" id="IPR024706">
    <property type="entry name" value="Peroxiredoxin_AhpC-typ"/>
</dbReference>
<evidence type="ECO:0000256" key="4">
    <source>
        <dbReference type="ARBA" id="ARBA00022559"/>
    </source>
</evidence>
<dbReference type="STRING" id="1461693.ATO10_01405"/>
<evidence type="ECO:0000256" key="9">
    <source>
        <dbReference type="ARBA" id="ARBA00032824"/>
    </source>
</evidence>
<evidence type="ECO:0000256" key="6">
    <source>
        <dbReference type="ARBA" id="ARBA00023002"/>
    </source>
</evidence>
<dbReference type="SUPFAM" id="SSF52833">
    <property type="entry name" value="Thioredoxin-like"/>
    <property type="match status" value="1"/>
</dbReference>
<evidence type="ECO:0000256" key="1">
    <source>
        <dbReference type="ARBA" id="ARBA00003330"/>
    </source>
</evidence>
<dbReference type="EMBL" id="AQQY01000001">
    <property type="protein sequence ID" value="KCV83376.1"/>
    <property type="molecule type" value="Genomic_DNA"/>
</dbReference>
<evidence type="ECO:0000259" key="14">
    <source>
        <dbReference type="PROSITE" id="PS51352"/>
    </source>
</evidence>
<organism evidence="15 16">
    <name type="scientific">Actibacterium atlanticum</name>
    <dbReference type="NCBI Taxonomy" id="1461693"/>
    <lineage>
        <taxon>Bacteria</taxon>
        <taxon>Pseudomonadati</taxon>
        <taxon>Pseudomonadota</taxon>
        <taxon>Alphaproteobacteria</taxon>
        <taxon>Rhodobacterales</taxon>
        <taxon>Roseobacteraceae</taxon>
        <taxon>Actibacterium</taxon>
    </lineage>
</organism>
<dbReference type="eggNOG" id="COG1225">
    <property type="taxonomic scope" value="Bacteria"/>
</dbReference>
<evidence type="ECO:0000313" key="15">
    <source>
        <dbReference type="EMBL" id="KCV83376.1"/>
    </source>
</evidence>
<comment type="function">
    <text evidence="1">Thiol-specific peroxidase that catalyzes the reduction of hydrogen peroxide and organic hydroperoxides to water and alcohols, respectively. Plays a role in cell protection against oxidative stress by detoxifying peroxides and as sensor of hydrogen peroxide-mediated signaling events.</text>
</comment>
<evidence type="ECO:0000256" key="8">
    <source>
        <dbReference type="ARBA" id="ARBA00023284"/>
    </source>
</evidence>
<comment type="caution">
    <text evidence="15">The sequence shown here is derived from an EMBL/GenBank/DDBJ whole genome shotgun (WGS) entry which is preliminary data.</text>
</comment>
<keyword evidence="16" id="KW-1185">Reference proteome</keyword>
<evidence type="ECO:0000313" key="16">
    <source>
        <dbReference type="Proteomes" id="UP000024836"/>
    </source>
</evidence>
<sequence>MPETGQIAPEFTLPDDAGEDITLTALRPAPVVLYFYPKDDTPGCTKEAIAFSGLLDAFKSAGVKVFGVSKDSVAKHTKFICKHELSVPLLSDENGSVCEDYGVWVEKNMYGRKYMGIERATFLIAGDGTIAQVWRKVKVPGHAEAVLEAAQAL</sequence>
<evidence type="ECO:0000256" key="12">
    <source>
        <dbReference type="ARBA" id="ARBA00049091"/>
    </source>
</evidence>
<dbReference type="InterPro" id="IPR000866">
    <property type="entry name" value="AhpC/TSA"/>
</dbReference>
<dbReference type="CDD" id="cd03017">
    <property type="entry name" value="PRX_BCP"/>
    <property type="match status" value="1"/>
</dbReference>
<evidence type="ECO:0000256" key="10">
    <source>
        <dbReference type="ARBA" id="ARBA00038489"/>
    </source>
</evidence>
<dbReference type="GO" id="GO:0045454">
    <property type="term" value="P:cell redox homeostasis"/>
    <property type="evidence" value="ECO:0007669"/>
    <property type="project" value="TreeGrafter"/>
</dbReference>
<evidence type="ECO:0000256" key="3">
    <source>
        <dbReference type="ARBA" id="ARBA00013017"/>
    </source>
</evidence>
<feature type="active site" description="Cysteine sulfenic acid (-SOH) intermediate; for peroxidase activity" evidence="13">
    <location>
        <position position="44"/>
    </location>
</feature>
<keyword evidence="8" id="KW-0676">Redox-active center</keyword>
<dbReference type="Gene3D" id="3.40.30.10">
    <property type="entry name" value="Glutaredoxin"/>
    <property type="match status" value="1"/>
</dbReference>
<gene>
    <name evidence="15" type="ORF">ATO10_01405</name>
</gene>
<dbReference type="InterPro" id="IPR013766">
    <property type="entry name" value="Thioredoxin_domain"/>
</dbReference>
<dbReference type="InterPro" id="IPR050924">
    <property type="entry name" value="Peroxiredoxin_BCP/PrxQ"/>
</dbReference>
<dbReference type="GO" id="GO:0008379">
    <property type="term" value="F:thioredoxin peroxidase activity"/>
    <property type="evidence" value="ECO:0007669"/>
    <property type="project" value="TreeGrafter"/>
</dbReference>
<comment type="catalytic activity">
    <reaction evidence="12">
        <text>a hydroperoxide + [thioredoxin]-dithiol = an alcohol + [thioredoxin]-disulfide + H2O</text>
        <dbReference type="Rhea" id="RHEA:62620"/>
        <dbReference type="Rhea" id="RHEA-COMP:10698"/>
        <dbReference type="Rhea" id="RHEA-COMP:10700"/>
        <dbReference type="ChEBI" id="CHEBI:15377"/>
        <dbReference type="ChEBI" id="CHEBI:29950"/>
        <dbReference type="ChEBI" id="CHEBI:30879"/>
        <dbReference type="ChEBI" id="CHEBI:35924"/>
        <dbReference type="ChEBI" id="CHEBI:50058"/>
        <dbReference type="EC" id="1.11.1.24"/>
    </reaction>
</comment>
<keyword evidence="6" id="KW-0560">Oxidoreductase</keyword>
<comment type="similarity">
    <text evidence="10">Belongs to the peroxiredoxin family. BCP/PrxQ subfamily.</text>
</comment>
<protein>
    <recommendedName>
        <fullName evidence="3">thioredoxin-dependent peroxiredoxin</fullName>
        <ecNumber evidence="3">1.11.1.24</ecNumber>
    </recommendedName>
    <alternativeName>
        <fullName evidence="9">Thioredoxin peroxidase</fullName>
    </alternativeName>
    <alternativeName>
        <fullName evidence="11">Thioredoxin-dependent peroxiredoxin Bcp</fullName>
    </alternativeName>
</protein>
<dbReference type="FunFam" id="3.40.30.10:FF:000007">
    <property type="entry name" value="Thioredoxin-dependent thiol peroxidase"/>
    <property type="match status" value="1"/>
</dbReference>
<evidence type="ECO:0000256" key="7">
    <source>
        <dbReference type="ARBA" id="ARBA00023157"/>
    </source>
</evidence>
<dbReference type="InterPro" id="IPR036249">
    <property type="entry name" value="Thioredoxin-like_sf"/>
</dbReference>
<evidence type="ECO:0000256" key="2">
    <source>
        <dbReference type="ARBA" id="ARBA00011245"/>
    </source>
</evidence>
<dbReference type="Pfam" id="PF00578">
    <property type="entry name" value="AhpC-TSA"/>
    <property type="match status" value="1"/>
</dbReference>
<dbReference type="PANTHER" id="PTHR42801:SF4">
    <property type="entry name" value="AHPC_TSA FAMILY PROTEIN"/>
    <property type="match status" value="1"/>
</dbReference>
<keyword evidence="7" id="KW-1015">Disulfide bond</keyword>
<dbReference type="PROSITE" id="PS51352">
    <property type="entry name" value="THIOREDOXIN_2"/>
    <property type="match status" value="1"/>
</dbReference>